<dbReference type="InParanoid" id="A0A1X2HJZ6"/>
<dbReference type="EMBL" id="MCGN01000003">
    <property type="protein sequence ID" value="ORY99424.1"/>
    <property type="molecule type" value="Genomic_DNA"/>
</dbReference>
<gene>
    <name evidence="3" type="ORF">BCR43DRAFT_513539</name>
</gene>
<keyword evidence="2" id="KW-0812">Transmembrane</keyword>
<dbReference type="OMA" id="CIYKATT"/>
<dbReference type="Proteomes" id="UP000242180">
    <property type="component" value="Unassembled WGS sequence"/>
</dbReference>
<dbReference type="OrthoDB" id="2253209at2759"/>
<feature type="region of interest" description="Disordered" evidence="1">
    <location>
        <begin position="151"/>
        <end position="176"/>
    </location>
</feature>
<reference evidence="3 4" key="1">
    <citation type="submission" date="2016-07" db="EMBL/GenBank/DDBJ databases">
        <title>Pervasive Adenine N6-methylation of Active Genes in Fungi.</title>
        <authorList>
            <consortium name="DOE Joint Genome Institute"/>
            <person name="Mondo S.J."/>
            <person name="Dannebaum R.O."/>
            <person name="Kuo R.C."/>
            <person name="Labutti K."/>
            <person name="Haridas S."/>
            <person name="Kuo A."/>
            <person name="Salamov A."/>
            <person name="Ahrendt S.R."/>
            <person name="Lipzen A."/>
            <person name="Sullivan W."/>
            <person name="Andreopoulos W.B."/>
            <person name="Clum A."/>
            <person name="Lindquist E."/>
            <person name="Daum C."/>
            <person name="Ramamoorthy G.K."/>
            <person name="Gryganskyi A."/>
            <person name="Culley D."/>
            <person name="Magnuson J.K."/>
            <person name="James T.Y."/>
            <person name="O'Malley M.A."/>
            <person name="Stajich J.E."/>
            <person name="Spatafora J.W."/>
            <person name="Visel A."/>
            <person name="Grigoriev I.V."/>
        </authorList>
    </citation>
    <scope>NUCLEOTIDE SEQUENCE [LARGE SCALE GENOMIC DNA]</scope>
    <source>
        <strain evidence="3 4">NRRL 2496</strain>
    </source>
</reference>
<evidence type="ECO:0000313" key="3">
    <source>
        <dbReference type="EMBL" id="ORY99424.1"/>
    </source>
</evidence>
<keyword evidence="4" id="KW-1185">Reference proteome</keyword>
<evidence type="ECO:0000256" key="1">
    <source>
        <dbReference type="SAM" id="MobiDB-lite"/>
    </source>
</evidence>
<sequence>MANPSTNEVLFVVIVVILFFILLGVCLFCIYKATTPTRRERERMDQLQMQRQAQIQYITHAQLESMQPPELARQLNEKSSRQSVLTRFFQIQQEQQEQQRPSSTRVPSFLPMHHQQQQQSMNIPHIVIDDNTNNSMAARDAEIAYAARQLPPPAYGDNRTSIPLSFPRPPTHDEKQ</sequence>
<organism evidence="3 4">
    <name type="scientific">Syncephalastrum racemosum</name>
    <name type="common">Filamentous fungus</name>
    <dbReference type="NCBI Taxonomy" id="13706"/>
    <lineage>
        <taxon>Eukaryota</taxon>
        <taxon>Fungi</taxon>
        <taxon>Fungi incertae sedis</taxon>
        <taxon>Mucoromycota</taxon>
        <taxon>Mucoromycotina</taxon>
        <taxon>Mucoromycetes</taxon>
        <taxon>Mucorales</taxon>
        <taxon>Syncephalastraceae</taxon>
        <taxon>Syncephalastrum</taxon>
    </lineage>
</organism>
<protein>
    <submittedName>
        <fullName evidence="3">Uncharacterized protein</fullName>
    </submittedName>
</protein>
<name>A0A1X2HJZ6_SYNRA</name>
<comment type="caution">
    <text evidence="3">The sequence shown here is derived from an EMBL/GenBank/DDBJ whole genome shotgun (WGS) entry which is preliminary data.</text>
</comment>
<keyword evidence="2" id="KW-1133">Transmembrane helix</keyword>
<evidence type="ECO:0000313" key="4">
    <source>
        <dbReference type="Proteomes" id="UP000242180"/>
    </source>
</evidence>
<keyword evidence="2" id="KW-0472">Membrane</keyword>
<accession>A0A1X2HJZ6</accession>
<evidence type="ECO:0000256" key="2">
    <source>
        <dbReference type="SAM" id="Phobius"/>
    </source>
</evidence>
<proteinExistence type="predicted"/>
<feature type="transmembrane region" description="Helical" evidence="2">
    <location>
        <begin position="12"/>
        <end position="34"/>
    </location>
</feature>
<dbReference type="AlphaFoldDB" id="A0A1X2HJZ6"/>